<feature type="domain" description="HTH cro/C1-type" evidence="3">
    <location>
        <begin position="7"/>
        <end position="60"/>
    </location>
</feature>
<dbReference type="SMART" id="SM00530">
    <property type="entry name" value="HTH_XRE"/>
    <property type="match status" value="1"/>
</dbReference>
<keyword evidence="5" id="KW-1185">Reference proteome</keyword>
<dbReference type="PROSITE" id="PS50943">
    <property type="entry name" value="HTH_CROC1"/>
    <property type="match status" value="1"/>
</dbReference>
<dbReference type="RefSeq" id="WP_109431078.1">
    <property type="nucleotide sequence ID" value="NZ_MPDK01000018.1"/>
</dbReference>
<dbReference type="GO" id="GO:0003700">
    <property type="term" value="F:DNA-binding transcription factor activity"/>
    <property type="evidence" value="ECO:0007669"/>
    <property type="project" value="TreeGrafter"/>
</dbReference>
<dbReference type="GO" id="GO:0003677">
    <property type="term" value="F:DNA binding"/>
    <property type="evidence" value="ECO:0007669"/>
    <property type="project" value="UniProtKB-KW"/>
</dbReference>
<evidence type="ECO:0000313" key="5">
    <source>
        <dbReference type="Proteomes" id="UP000245380"/>
    </source>
</evidence>
<keyword evidence="1" id="KW-0238">DNA-binding</keyword>
<dbReference type="OrthoDB" id="252257at2"/>
<dbReference type="InterPro" id="IPR011990">
    <property type="entry name" value="TPR-like_helical_dom_sf"/>
</dbReference>
<dbReference type="SUPFAM" id="SSF47413">
    <property type="entry name" value="lambda repressor-like DNA-binding domains"/>
    <property type="match status" value="1"/>
</dbReference>
<organism evidence="4 5">
    <name type="scientific">Sulfoacidibacillus thermotolerans</name>
    <name type="common">Acidibacillus sulfuroxidans</name>
    <dbReference type="NCBI Taxonomy" id="1765684"/>
    <lineage>
        <taxon>Bacteria</taxon>
        <taxon>Bacillati</taxon>
        <taxon>Bacillota</taxon>
        <taxon>Bacilli</taxon>
        <taxon>Bacillales</taxon>
        <taxon>Alicyclobacillaceae</taxon>
        <taxon>Sulfoacidibacillus</taxon>
    </lineage>
</organism>
<dbReference type="Proteomes" id="UP000245380">
    <property type="component" value="Unassembled WGS sequence"/>
</dbReference>
<dbReference type="Gene3D" id="1.10.260.40">
    <property type="entry name" value="lambda repressor-like DNA-binding domains"/>
    <property type="match status" value="1"/>
</dbReference>
<dbReference type="Pfam" id="PF01381">
    <property type="entry name" value="HTH_3"/>
    <property type="match status" value="1"/>
</dbReference>
<sequence>MSIGERVRIFRKQRGMSQADLAGDWFNRSYISQIESGSTIPPVETLQLLAKKLQVSLEDLLDQPDAVKSEKEPYHKLQQAKRCKSIKIAIEAWQKAIDHSLSLVAVDAALFITQHEGYTENVHIILFTTYNLLTRSPINENAAWYEFMFQLGNSYFHQKQFNEARQIYESLIQTNSALDIEQRARINLASTFFRLTWYELAIMNYERAIDLIKDELVNTDEIKLKIGMCQHGLGSCHHYLGNLSLAFEYTQKAQEQYNKVDRNRWHDANHNLGIILVAQKRYNYAKQKLLVSLQFYVESKLYAKAANVLDDLVKIAILENNLNLAFDYNSQGISYLEKYDYDPVLMVRLLLQKCQILKLQNNESYRDLYTAVKALARAIQFDLKDNALDTEHLSE</sequence>
<protein>
    <recommendedName>
        <fullName evidence="3">HTH cro/C1-type domain-containing protein</fullName>
    </recommendedName>
</protein>
<evidence type="ECO:0000313" key="4">
    <source>
        <dbReference type="EMBL" id="PWI57106.1"/>
    </source>
</evidence>
<dbReference type="PANTHER" id="PTHR46797:SF1">
    <property type="entry name" value="METHYLPHOSPHONATE SYNTHASE"/>
    <property type="match status" value="1"/>
</dbReference>
<dbReference type="InterPro" id="IPR019734">
    <property type="entry name" value="TPR_rpt"/>
</dbReference>
<dbReference type="GO" id="GO:0005829">
    <property type="term" value="C:cytosol"/>
    <property type="evidence" value="ECO:0007669"/>
    <property type="project" value="TreeGrafter"/>
</dbReference>
<evidence type="ECO:0000256" key="1">
    <source>
        <dbReference type="ARBA" id="ARBA00023125"/>
    </source>
</evidence>
<evidence type="ECO:0000259" key="3">
    <source>
        <dbReference type="PROSITE" id="PS50943"/>
    </source>
</evidence>
<dbReference type="Gene3D" id="1.25.40.10">
    <property type="entry name" value="Tetratricopeptide repeat domain"/>
    <property type="match status" value="2"/>
</dbReference>
<dbReference type="SMART" id="SM00028">
    <property type="entry name" value="TPR"/>
    <property type="match status" value="3"/>
</dbReference>
<proteinExistence type="predicted"/>
<reference evidence="4 5" key="1">
    <citation type="submission" date="2016-11" db="EMBL/GenBank/DDBJ databases">
        <title>Comparative genomics of Acidibacillus ferroxidans species.</title>
        <authorList>
            <person name="Oliveira G."/>
            <person name="Nunes G."/>
            <person name="Oliveira R."/>
            <person name="Araujo F."/>
            <person name="Salim A."/>
            <person name="Scholte L."/>
            <person name="Morais D."/>
            <person name="Nancucheo I."/>
            <person name="Johnson D.B."/>
            <person name="Grail B."/>
            <person name="Bittencourt J."/>
            <person name="Valadares R."/>
        </authorList>
    </citation>
    <scope>NUCLEOTIDE SEQUENCE [LARGE SCALE GENOMIC DNA]</scope>
    <source>
        <strain evidence="4 5">Y002</strain>
    </source>
</reference>
<gene>
    <name evidence="4" type="ORF">BM613_10125</name>
</gene>
<dbReference type="PANTHER" id="PTHR46797">
    <property type="entry name" value="HTH-TYPE TRANSCRIPTIONAL REGULATOR"/>
    <property type="match status" value="1"/>
</dbReference>
<dbReference type="CDD" id="cd00093">
    <property type="entry name" value="HTH_XRE"/>
    <property type="match status" value="1"/>
</dbReference>
<dbReference type="PROSITE" id="PS50005">
    <property type="entry name" value="TPR"/>
    <property type="match status" value="1"/>
</dbReference>
<evidence type="ECO:0000256" key="2">
    <source>
        <dbReference type="PROSITE-ProRule" id="PRU00339"/>
    </source>
</evidence>
<name>A0A2U3D751_SULT2</name>
<dbReference type="InterPro" id="IPR010982">
    <property type="entry name" value="Lambda_DNA-bd_dom_sf"/>
</dbReference>
<dbReference type="AlphaFoldDB" id="A0A2U3D751"/>
<dbReference type="EMBL" id="MPDK01000018">
    <property type="protein sequence ID" value="PWI57106.1"/>
    <property type="molecule type" value="Genomic_DNA"/>
</dbReference>
<feature type="repeat" description="TPR" evidence="2">
    <location>
        <begin position="145"/>
        <end position="178"/>
    </location>
</feature>
<dbReference type="InterPro" id="IPR001387">
    <property type="entry name" value="Cro/C1-type_HTH"/>
</dbReference>
<dbReference type="SUPFAM" id="SSF48452">
    <property type="entry name" value="TPR-like"/>
    <property type="match status" value="2"/>
</dbReference>
<dbReference type="Pfam" id="PF13181">
    <property type="entry name" value="TPR_8"/>
    <property type="match status" value="2"/>
</dbReference>
<comment type="caution">
    <text evidence="4">The sequence shown here is derived from an EMBL/GenBank/DDBJ whole genome shotgun (WGS) entry which is preliminary data.</text>
</comment>
<dbReference type="InterPro" id="IPR050807">
    <property type="entry name" value="TransReg_Diox_bact_type"/>
</dbReference>
<keyword evidence="2" id="KW-0802">TPR repeat</keyword>
<accession>A0A2U3D751</accession>